<evidence type="ECO:0000313" key="4">
    <source>
        <dbReference type="Proteomes" id="UP001634394"/>
    </source>
</evidence>
<feature type="domain" description="EGF-like" evidence="2">
    <location>
        <begin position="1557"/>
        <end position="1594"/>
    </location>
</feature>
<feature type="repeat" description="LDL-receptor class B" evidence="1">
    <location>
        <begin position="1070"/>
        <end position="1115"/>
    </location>
</feature>
<dbReference type="EMBL" id="JBJQND010000001">
    <property type="protein sequence ID" value="KAL3891009.1"/>
    <property type="molecule type" value="Genomic_DNA"/>
</dbReference>
<dbReference type="InterPro" id="IPR050778">
    <property type="entry name" value="Cueball_EGF_LRP_Nidogen"/>
</dbReference>
<name>A0ABD3XXR0_SINWO</name>
<dbReference type="Proteomes" id="UP001634394">
    <property type="component" value="Unassembled WGS sequence"/>
</dbReference>
<feature type="domain" description="EGF-like" evidence="2">
    <location>
        <begin position="1250"/>
        <end position="1285"/>
    </location>
</feature>
<reference evidence="3 4" key="1">
    <citation type="submission" date="2024-11" db="EMBL/GenBank/DDBJ databases">
        <title>Chromosome-level genome assembly of the freshwater bivalve Anodonta woodiana.</title>
        <authorList>
            <person name="Chen X."/>
        </authorList>
    </citation>
    <scope>NUCLEOTIDE SEQUENCE [LARGE SCALE GENOMIC DNA]</scope>
    <source>
        <strain evidence="3">MN2024</strain>
        <tissue evidence="3">Gills</tissue>
    </source>
</reference>
<dbReference type="SUPFAM" id="SSF101898">
    <property type="entry name" value="NHL repeat"/>
    <property type="match status" value="1"/>
</dbReference>
<comment type="caution">
    <text evidence="3">The sequence shown here is derived from an EMBL/GenBank/DDBJ whole genome shotgun (WGS) entry which is preliminary data.</text>
</comment>
<dbReference type="InterPro" id="IPR000033">
    <property type="entry name" value="LDLR_classB_rpt"/>
</dbReference>
<dbReference type="SUPFAM" id="SSF57196">
    <property type="entry name" value="EGF/Laminin"/>
    <property type="match status" value="2"/>
</dbReference>
<feature type="domain" description="EGF-like" evidence="2">
    <location>
        <begin position="608"/>
        <end position="645"/>
    </location>
</feature>
<feature type="repeat" description="LDL-receptor class B" evidence="1">
    <location>
        <begin position="1116"/>
        <end position="1159"/>
    </location>
</feature>
<proteinExistence type="predicted"/>
<organism evidence="3 4">
    <name type="scientific">Sinanodonta woodiana</name>
    <name type="common">Chinese pond mussel</name>
    <name type="synonym">Anodonta woodiana</name>
    <dbReference type="NCBI Taxonomy" id="1069815"/>
    <lineage>
        <taxon>Eukaryota</taxon>
        <taxon>Metazoa</taxon>
        <taxon>Spiralia</taxon>
        <taxon>Lophotrochozoa</taxon>
        <taxon>Mollusca</taxon>
        <taxon>Bivalvia</taxon>
        <taxon>Autobranchia</taxon>
        <taxon>Heteroconchia</taxon>
        <taxon>Palaeoheterodonta</taxon>
        <taxon>Unionida</taxon>
        <taxon>Unionoidea</taxon>
        <taxon>Unionidae</taxon>
        <taxon>Unioninae</taxon>
        <taxon>Sinanodonta</taxon>
    </lineage>
</organism>
<dbReference type="InterPro" id="IPR000742">
    <property type="entry name" value="EGF"/>
</dbReference>
<evidence type="ECO:0000313" key="3">
    <source>
        <dbReference type="EMBL" id="KAL3891009.1"/>
    </source>
</evidence>
<protein>
    <recommendedName>
        <fullName evidence="2">EGF-like domain-containing protein</fullName>
    </recommendedName>
</protein>
<feature type="non-terminal residue" evidence="3">
    <location>
        <position position="1913"/>
    </location>
</feature>
<dbReference type="Gene3D" id="2.120.10.30">
    <property type="entry name" value="TolB, C-terminal domain"/>
    <property type="match status" value="6"/>
</dbReference>
<dbReference type="SMART" id="SM00135">
    <property type="entry name" value="LY"/>
    <property type="match status" value="15"/>
</dbReference>
<feature type="domain" description="EGF-like" evidence="2">
    <location>
        <begin position="297"/>
        <end position="332"/>
    </location>
</feature>
<dbReference type="Pfam" id="PF00058">
    <property type="entry name" value="Ldl_recept_b"/>
    <property type="match status" value="2"/>
</dbReference>
<accession>A0ABD3XXR0</accession>
<dbReference type="InterPro" id="IPR009030">
    <property type="entry name" value="Growth_fac_rcpt_cys_sf"/>
</dbReference>
<evidence type="ECO:0000259" key="2">
    <source>
        <dbReference type="SMART" id="SM00181"/>
    </source>
</evidence>
<dbReference type="PANTHER" id="PTHR46513">
    <property type="entry name" value="VITELLOGENIN RECEPTOR-LIKE PROTEIN-RELATED-RELATED"/>
    <property type="match status" value="1"/>
</dbReference>
<dbReference type="PROSITE" id="PS51120">
    <property type="entry name" value="LDLRB"/>
    <property type="match status" value="5"/>
</dbReference>
<feature type="repeat" description="LDL-receptor class B" evidence="1">
    <location>
        <begin position="467"/>
        <end position="511"/>
    </location>
</feature>
<keyword evidence="4" id="KW-1185">Reference proteome</keyword>
<gene>
    <name evidence="3" type="ORF">ACJMK2_003274</name>
</gene>
<dbReference type="PANTHER" id="PTHR46513:SF13">
    <property type="entry name" value="EGF-LIKE DOMAIN-CONTAINING PROTEIN"/>
    <property type="match status" value="1"/>
</dbReference>
<feature type="domain" description="EGF-like" evidence="2">
    <location>
        <begin position="1874"/>
        <end position="1912"/>
    </location>
</feature>
<dbReference type="SUPFAM" id="SSF57184">
    <property type="entry name" value="Growth factor receptor domain"/>
    <property type="match status" value="1"/>
</dbReference>
<evidence type="ECO:0000256" key="1">
    <source>
        <dbReference type="PROSITE-ProRule" id="PRU00461"/>
    </source>
</evidence>
<feature type="repeat" description="LDL-receptor class B" evidence="1">
    <location>
        <begin position="1416"/>
        <end position="1460"/>
    </location>
</feature>
<dbReference type="InterPro" id="IPR011042">
    <property type="entry name" value="6-blade_b-propeller_TolB-like"/>
</dbReference>
<dbReference type="SUPFAM" id="SSF63825">
    <property type="entry name" value="YWTD domain"/>
    <property type="match status" value="5"/>
</dbReference>
<sequence>MIYTTLVQKLKDIGMIMTLKNKTFTKDLFVLPLNSKTDPISGSIRSYRCPENALFTSLSGEYTLQHLYVYDYYSHTIYRDDKFSIGQPVNDVMMIFHRGISSDYVNIAVDWISRNIYWTDPSYKWIMVKSLTSNDLLTNELFRVLIDDDLNGPRALTLDPMEGLLFWSDIGASTKIEVSTLSGMNRKILISTKLIHPYSLAADYAARRLFLYDSGRKSLESFTYEGKDRKTVLEDEHADIFGIAVYQNSLYVTDRAKSKYLIVDKTSGELLYESPTTGALGVSLFHPDDTFKSSKAPCINHGCRHLCVAEKGVASCFCKDGYYLDRDGRKCSLRTEYFHRGLVFTNASRICVVDIRVVADFAFDPKCFMYTETATHMVMDTDRRRMILVNRKTIYWVSFADLPYYVFVARPKGIISGLAWDGYKRHVYYTEQDSGIIWKQTQDPDKPQVFYKDLARPRDIIVLSHERLVYWITDREGPTIESINIDGSNHRIVLDSKALVDPKSLCYDQYNKRIYFLDSLGEDRTNIKSFDLDGSSIRLFRLSNRKLYLLEIYKGHLLVTSNDAKSTLIQSYSISTGEETTSGVFPGTGHISTLRIFDENIRQNKYGPCFHSNGECEDFCIPQGNRRVCGCRFGFQLSRNGRNCTSDPDLLEFLLVVDSTDNTVYQINFDPLMLSGIDIRSSESLSGITYSPFDEVFIFGATSKLYIAHLNGTIKSVFPVPPSEDVVFTPNRFAVDHSTGNIYYTVANNQRLNKRYESYIAVISRGGKQRTLIKGLIDPSGLVVYPSKGLLFYSEGDMMPCLGKARMDGSRWTVILTLPGENPKDLTIDYKSDNLYYIDSVAHSVKYCKLDGTGHKTLIGGLGDISVLAATVYNNHLFFSTARNSMIMKVDLSNPSARETFVDYGELGRISFISMFSNRNRNTNSVCSYKNGGCSTFCFPIPDSGVCGCEDGLELTVEGGQVCSNTKDHVFLMTLSNLKCKQSIFIQRIDFAGIPVDRYVRPYSCTGETLFTAIAGDHVLQHTYMYDYYSHTIYRDSSFSVESSGDNAMTMFHKGLSRDYINLAVDWISHNIYWTDISFKWIMVKSLTSNDMSMYRVLIHENLDEPRALALDPMEGLLFWSDTGNRPKIEVSSLSGRNRKTLLSSKLKTPLSLAADYAARHLYLYDSGRQTMETFTYEGKDRKTLFKHENTILFNIVVYKDHLYMTDRSGKRFRIMDKTDGYIVHTENTNLPFLGLTMFHPDVTSSSSSACISLGCEHICVAEKDVATCLCKDGYTLNEDAKTCSLRTQHFHRGLVFSNDSSICIADIRVVTDVSFDATCFMNVQGTTHMVLDTDQRRVILVIGTSIFWASVDTPKLNLLTDTRKQISGIAWDGYDRSVYWTEVEKGSIWKHTTRTARLLKNLKKPRDIIVLSQRRLLFWISERDGVTIEASNSDGSNHRIVLGSGKMADPRSLSYDQYKNKIYFLDTFDNDKTKIVSCELDGSSLRSFRHSNAILAMLEIYKGHLLVTANDAKGTLFTSYSITTGKETTSGLIPDTGKMTAIKIFDENIRQSERGPCYIDNGECEHICVPNGDVRECDCQFGFRLSDNGKNCTSDPIKDDFMLVVDSSDNSVYQISMMDQTLQGIGVQLDDKRTGVTYSPVEDMIIFGSASKLVTSFLNGTVKSVFPVSKYDKVVHTPHRFAVDYSTGNIYYIANTNDIFLPSSQSFIGVLSPSGKIRTLLTGLNDPSGLAVYPSKGLLFYCEDRSTFHLSQASMDGGQSSVLLKLSNEYPSDLTIDYTSDIIYYIDRKTQRIQYCKLDGTDHKTFVRFSGTSIAAAFPYQGNMFISTATDRSISRTTIGPLKLTKMFSQYDELGTIRFINIYSSSNEDKNEFCSAGNGGCSTFCFPTPNGGVCGCEDGVQLSEGSTNVCAN</sequence>
<dbReference type="SMART" id="SM00181">
    <property type="entry name" value="EGF"/>
    <property type="match status" value="6"/>
</dbReference>
<feature type="repeat" description="LDL-receptor class B" evidence="1">
    <location>
        <begin position="163"/>
        <end position="206"/>
    </location>
</feature>
<feature type="domain" description="EGF-like" evidence="2">
    <location>
        <begin position="926"/>
        <end position="964"/>
    </location>
</feature>